<dbReference type="EMBL" id="KT716399">
    <property type="protein sequence ID" value="ALH46286.1"/>
    <property type="molecule type" value="Genomic_DNA"/>
</dbReference>
<name>A0A0N9SJI4_9CAUD</name>
<reference evidence="2 3" key="1">
    <citation type="journal article" date="2016" name="Genome Announc.">
        <title>Genome Sequences of Pseudomonas oryzihabitans Phage POR1 and Pseudomonas aeruginosa Phage PAE1.</title>
        <authorList>
            <person name="Dyson Z.A."/>
            <person name="Seviour R.J."/>
            <person name="Tucci J."/>
            <person name="Petrovski S."/>
        </authorList>
    </citation>
    <scope>NUCLEOTIDE SEQUENCE [LARGE SCALE GENOMIC DNA]</scope>
</reference>
<sequence length="202" mass="21764">MPFRYFYNAKTLGDAQLSKVKPDQAHVLNKLFDSGSTGLTDSELAAFNENGEALAGTEGEKQLKVKPALLRTGLIRAEQIVGERAASERMYEHTGNDLGEHFSDSMKKVGGAVIRRGRGTKTQFAETYREMAAEAGHEISLEHAVKSVSGVWLRLQDTGIIRRVKKNDDKPAAAAGTETPENLGNGDAPVDSTAGDTNGAEF</sequence>
<gene>
    <name evidence="2" type="ORF">POR1_81</name>
</gene>
<proteinExistence type="predicted"/>
<evidence type="ECO:0000313" key="3">
    <source>
        <dbReference type="Proteomes" id="UP000225954"/>
    </source>
</evidence>
<keyword evidence="3" id="KW-1185">Reference proteome</keyword>
<feature type="region of interest" description="Disordered" evidence="1">
    <location>
        <begin position="166"/>
        <end position="202"/>
    </location>
</feature>
<accession>A0A0N9SJI4</accession>
<evidence type="ECO:0000256" key="1">
    <source>
        <dbReference type="SAM" id="MobiDB-lite"/>
    </source>
</evidence>
<evidence type="ECO:0000313" key="2">
    <source>
        <dbReference type="EMBL" id="ALH46286.1"/>
    </source>
</evidence>
<protein>
    <submittedName>
        <fullName evidence="2">Uncharacterized protein</fullName>
    </submittedName>
</protein>
<organism evidence="2 3">
    <name type="scientific">Pseudomonas phage POR1</name>
    <dbReference type="NCBI Taxonomy" id="1718594"/>
    <lineage>
        <taxon>Viruses</taxon>
        <taxon>Duplodnaviria</taxon>
        <taxon>Heunggongvirae</taxon>
        <taxon>Uroviricota</taxon>
        <taxon>Caudoviricetes</taxon>
        <taxon>Porunavirus</taxon>
        <taxon>Porunavirus POR1</taxon>
    </lineage>
</organism>
<dbReference type="Proteomes" id="UP000225954">
    <property type="component" value="Segment"/>
</dbReference>